<evidence type="ECO:0000313" key="2">
    <source>
        <dbReference type="EMBL" id="EMP05465.1"/>
    </source>
</evidence>
<organism evidence="2 3">
    <name type="scientific">Leptospira interrogans serovar Pyrogenes str. 200701872</name>
    <dbReference type="NCBI Taxonomy" id="1193029"/>
    <lineage>
        <taxon>Bacteria</taxon>
        <taxon>Pseudomonadati</taxon>
        <taxon>Spirochaetota</taxon>
        <taxon>Spirochaetia</taxon>
        <taxon>Leptospirales</taxon>
        <taxon>Leptospiraceae</taxon>
        <taxon>Leptospira</taxon>
    </lineage>
</organism>
<dbReference type="InterPro" id="IPR041628">
    <property type="entry name" value="ChlI/MoxR_AAA_lid"/>
</dbReference>
<feature type="domain" description="ChlI/MoxR AAA lid" evidence="1">
    <location>
        <begin position="1"/>
        <end position="39"/>
    </location>
</feature>
<reference evidence="2 3" key="1">
    <citation type="submission" date="2013-01" db="EMBL/GenBank/DDBJ databases">
        <authorList>
            <person name="Harkins D.M."/>
            <person name="Durkin A.S."/>
            <person name="Brinkac L.M."/>
            <person name="Haft D.H."/>
            <person name="Selengut J.D."/>
            <person name="Sanka R."/>
            <person name="DePew J."/>
            <person name="Purushe J."/>
            <person name="Picardeau M."/>
            <person name="Werts C."/>
            <person name="Goarant C."/>
            <person name="Vinetz J.M."/>
            <person name="Sutton G.G."/>
            <person name="Nierman W.C."/>
            <person name="Fouts D.E."/>
        </authorList>
    </citation>
    <scope>NUCLEOTIDE SEQUENCE [LARGE SCALE GENOMIC DNA]</scope>
    <source>
        <strain evidence="2 3">200701872</strain>
    </source>
</reference>
<accession>M6ZUN1</accession>
<comment type="caution">
    <text evidence="2">The sequence shown here is derived from an EMBL/GenBank/DDBJ whole genome shotgun (WGS) entry which is preliminary data.</text>
</comment>
<name>M6ZUN1_LEPIR</name>
<dbReference type="Pfam" id="PF17863">
    <property type="entry name" value="AAA_lid_2"/>
    <property type="match status" value="1"/>
</dbReference>
<protein>
    <recommendedName>
        <fullName evidence="1">ChlI/MoxR AAA lid domain-containing protein</fullName>
    </recommendedName>
</protein>
<dbReference type="Proteomes" id="UP000012117">
    <property type="component" value="Unassembled WGS sequence"/>
</dbReference>
<gene>
    <name evidence="2" type="ORF">LEP1GSC124_3373</name>
</gene>
<dbReference type="EMBL" id="AKWN02000435">
    <property type="protein sequence ID" value="EMP05465.1"/>
    <property type="molecule type" value="Genomic_DNA"/>
</dbReference>
<dbReference type="AlphaFoldDB" id="M6ZUN1"/>
<evidence type="ECO:0000313" key="3">
    <source>
        <dbReference type="Proteomes" id="UP000012117"/>
    </source>
</evidence>
<proteinExistence type="predicted"/>
<evidence type="ECO:0000259" key="1">
    <source>
        <dbReference type="Pfam" id="PF17863"/>
    </source>
</evidence>
<dbReference type="BioCyc" id="LINT1193029:G11R4-3940-MONOMER"/>
<dbReference type="Gene3D" id="1.10.8.80">
    <property type="entry name" value="Magnesium chelatase subunit I, C-Terminal domain"/>
    <property type="match status" value="1"/>
</dbReference>
<sequence>MSGRTYVTPEDVKTSLVEILRHRILLTFEAISEELNVESLIRTVVEATPVP</sequence>